<protein>
    <submittedName>
        <fullName evidence="10">Cloroperoxidase</fullName>
    </submittedName>
</protein>
<keyword evidence="8" id="KW-0732">Signal</keyword>
<evidence type="ECO:0000256" key="7">
    <source>
        <dbReference type="ARBA" id="ARBA00025795"/>
    </source>
</evidence>
<dbReference type="AlphaFoldDB" id="A0A6G1JNJ6"/>
<sequence length="259" mass="27943">MKLLVALLPLLGLTLAQASPQASFDDWHPAVSSDLRGPCPGLNALANHGLLPRDGKNLTLPNVVKGLAAINVTAETATILFGAAIRTSSDPTSGAFTLADLAKHGIIEHDGSLSREDTALPGGDKTTLNQEVYEDFLSHFEGTTEVSIKLAAQARWGRIQASKDANPQHRYNPSDRFNSYAETGVYFQTLMDPKKGTVPLAYLKTLFEEERFPCKEGWKPLNVVSGFGMAQLILQLALNTPDEANTVAGMNEVFQAQLP</sequence>
<dbReference type="GO" id="GO:0004601">
    <property type="term" value="F:peroxidase activity"/>
    <property type="evidence" value="ECO:0007669"/>
    <property type="project" value="UniProtKB-KW"/>
</dbReference>
<dbReference type="PROSITE" id="PS51405">
    <property type="entry name" value="HEME_HALOPEROXIDASE"/>
    <property type="match status" value="1"/>
</dbReference>
<evidence type="ECO:0000256" key="5">
    <source>
        <dbReference type="ARBA" id="ARBA00023002"/>
    </source>
</evidence>
<evidence type="ECO:0000256" key="1">
    <source>
        <dbReference type="ARBA" id="ARBA00001970"/>
    </source>
</evidence>
<comment type="cofactor">
    <cofactor evidence="1">
        <name>heme b</name>
        <dbReference type="ChEBI" id="CHEBI:60344"/>
    </cofactor>
</comment>
<dbReference type="OrthoDB" id="407298at2759"/>
<evidence type="ECO:0000256" key="8">
    <source>
        <dbReference type="SAM" id="SignalP"/>
    </source>
</evidence>
<dbReference type="SUPFAM" id="SSF47571">
    <property type="entry name" value="Cloroperoxidase"/>
    <property type="match status" value="1"/>
</dbReference>
<evidence type="ECO:0000313" key="11">
    <source>
        <dbReference type="Proteomes" id="UP000799291"/>
    </source>
</evidence>
<keyword evidence="4" id="KW-0479">Metal-binding</keyword>
<evidence type="ECO:0000313" key="10">
    <source>
        <dbReference type="EMBL" id="KAF2691733.1"/>
    </source>
</evidence>
<dbReference type="GO" id="GO:0046872">
    <property type="term" value="F:metal ion binding"/>
    <property type="evidence" value="ECO:0007669"/>
    <property type="project" value="UniProtKB-KW"/>
</dbReference>
<evidence type="ECO:0000256" key="2">
    <source>
        <dbReference type="ARBA" id="ARBA00022559"/>
    </source>
</evidence>
<organism evidence="10 11">
    <name type="scientific">Lentithecium fluviatile CBS 122367</name>
    <dbReference type="NCBI Taxonomy" id="1168545"/>
    <lineage>
        <taxon>Eukaryota</taxon>
        <taxon>Fungi</taxon>
        <taxon>Dikarya</taxon>
        <taxon>Ascomycota</taxon>
        <taxon>Pezizomycotina</taxon>
        <taxon>Dothideomycetes</taxon>
        <taxon>Pleosporomycetidae</taxon>
        <taxon>Pleosporales</taxon>
        <taxon>Massarineae</taxon>
        <taxon>Lentitheciaceae</taxon>
        <taxon>Lentithecium</taxon>
    </lineage>
</organism>
<gene>
    <name evidence="10" type="ORF">K458DRAFT_381575</name>
</gene>
<evidence type="ECO:0000259" key="9">
    <source>
        <dbReference type="PROSITE" id="PS51405"/>
    </source>
</evidence>
<name>A0A6G1JNJ6_9PLEO</name>
<dbReference type="PANTHER" id="PTHR33577">
    <property type="entry name" value="STERIGMATOCYSTIN BIOSYNTHESIS PEROXIDASE STCC-RELATED"/>
    <property type="match status" value="1"/>
</dbReference>
<dbReference type="EMBL" id="MU005569">
    <property type="protein sequence ID" value="KAF2691733.1"/>
    <property type="molecule type" value="Genomic_DNA"/>
</dbReference>
<evidence type="ECO:0000256" key="6">
    <source>
        <dbReference type="ARBA" id="ARBA00023004"/>
    </source>
</evidence>
<keyword evidence="3" id="KW-0349">Heme</keyword>
<comment type="similarity">
    <text evidence="7">Belongs to the chloroperoxidase family.</text>
</comment>
<dbReference type="Proteomes" id="UP000799291">
    <property type="component" value="Unassembled WGS sequence"/>
</dbReference>
<feature type="domain" description="Heme haloperoxidase family profile" evidence="9">
    <location>
        <begin position="23"/>
        <end position="234"/>
    </location>
</feature>
<dbReference type="InterPro" id="IPR000028">
    <property type="entry name" value="Chloroperoxidase"/>
</dbReference>
<dbReference type="Pfam" id="PF01328">
    <property type="entry name" value="Peroxidase_2"/>
    <property type="match status" value="1"/>
</dbReference>
<evidence type="ECO:0000256" key="3">
    <source>
        <dbReference type="ARBA" id="ARBA00022617"/>
    </source>
</evidence>
<dbReference type="PANTHER" id="PTHR33577:SF9">
    <property type="entry name" value="PEROXIDASE STCC"/>
    <property type="match status" value="1"/>
</dbReference>
<keyword evidence="6" id="KW-0408">Iron</keyword>
<keyword evidence="2 10" id="KW-0575">Peroxidase</keyword>
<keyword evidence="11" id="KW-1185">Reference proteome</keyword>
<dbReference type="InterPro" id="IPR036851">
    <property type="entry name" value="Chloroperoxidase-like_sf"/>
</dbReference>
<dbReference type="Gene3D" id="1.10.489.10">
    <property type="entry name" value="Chloroperoxidase-like"/>
    <property type="match status" value="1"/>
</dbReference>
<accession>A0A6G1JNJ6</accession>
<feature type="signal peptide" evidence="8">
    <location>
        <begin position="1"/>
        <end position="18"/>
    </location>
</feature>
<keyword evidence="5" id="KW-0560">Oxidoreductase</keyword>
<proteinExistence type="inferred from homology"/>
<feature type="chain" id="PRO_5026311462" evidence="8">
    <location>
        <begin position="19"/>
        <end position="259"/>
    </location>
</feature>
<evidence type="ECO:0000256" key="4">
    <source>
        <dbReference type="ARBA" id="ARBA00022723"/>
    </source>
</evidence>
<reference evidence="10" key="1">
    <citation type="journal article" date="2020" name="Stud. Mycol.">
        <title>101 Dothideomycetes genomes: a test case for predicting lifestyles and emergence of pathogens.</title>
        <authorList>
            <person name="Haridas S."/>
            <person name="Albert R."/>
            <person name="Binder M."/>
            <person name="Bloem J."/>
            <person name="Labutti K."/>
            <person name="Salamov A."/>
            <person name="Andreopoulos B."/>
            <person name="Baker S."/>
            <person name="Barry K."/>
            <person name="Bills G."/>
            <person name="Bluhm B."/>
            <person name="Cannon C."/>
            <person name="Castanera R."/>
            <person name="Culley D."/>
            <person name="Daum C."/>
            <person name="Ezra D."/>
            <person name="Gonzalez J."/>
            <person name="Henrissat B."/>
            <person name="Kuo A."/>
            <person name="Liang C."/>
            <person name="Lipzen A."/>
            <person name="Lutzoni F."/>
            <person name="Magnuson J."/>
            <person name="Mondo S."/>
            <person name="Nolan M."/>
            <person name="Ohm R."/>
            <person name="Pangilinan J."/>
            <person name="Park H.-J."/>
            <person name="Ramirez L."/>
            <person name="Alfaro M."/>
            <person name="Sun H."/>
            <person name="Tritt A."/>
            <person name="Yoshinaga Y."/>
            <person name="Zwiers L.-H."/>
            <person name="Turgeon B."/>
            <person name="Goodwin S."/>
            <person name="Spatafora J."/>
            <person name="Crous P."/>
            <person name="Grigoriev I."/>
        </authorList>
    </citation>
    <scope>NUCLEOTIDE SEQUENCE</scope>
    <source>
        <strain evidence="10">CBS 122367</strain>
    </source>
</reference>